<dbReference type="FunFam" id="3.30.160.60:FF:000021">
    <property type="entry name" value="Basic krueppel-like factor 3"/>
    <property type="match status" value="1"/>
</dbReference>
<evidence type="ECO:0000313" key="8">
    <source>
        <dbReference type="EMBL" id="CAD7222831.1"/>
    </source>
</evidence>
<evidence type="ECO:0000256" key="5">
    <source>
        <dbReference type="ARBA" id="ARBA00022833"/>
    </source>
</evidence>
<keyword evidence="2" id="KW-0479">Metal-binding</keyword>
<reference evidence="8" key="1">
    <citation type="submission" date="2020-11" db="EMBL/GenBank/DDBJ databases">
        <authorList>
            <person name="Tran Van P."/>
        </authorList>
    </citation>
    <scope>NUCLEOTIDE SEQUENCE</scope>
</reference>
<dbReference type="PROSITE" id="PS00028">
    <property type="entry name" value="ZINC_FINGER_C2H2_1"/>
    <property type="match status" value="3"/>
</dbReference>
<feature type="compositionally biased region" description="Low complexity" evidence="7">
    <location>
        <begin position="331"/>
        <end position="363"/>
    </location>
</feature>
<keyword evidence="5" id="KW-0862">Zinc</keyword>
<feature type="compositionally biased region" description="Polar residues" evidence="7">
    <location>
        <begin position="284"/>
        <end position="294"/>
    </location>
</feature>
<keyword evidence="3" id="KW-0677">Repeat</keyword>
<evidence type="ECO:0000256" key="3">
    <source>
        <dbReference type="ARBA" id="ARBA00022737"/>
    </source>
</evidence>
<dbReference type="PANTHER" id="PTHR23235:SF166">
    <property type="entry name" value="DENDRITIC ARBOR REDUCTION PROTEIN 1"/>
    <property type="match status" value="1"/>
</dbReference>
<proteinExistence type="predicted"/>
<gene>
    <name evidence="8" type="ORF">CTOB1V02_LOCUS828</name>
</gene>
<dbReference type="Pfam" id="PF00096">
    <property type="entry name" value="zf-C2H2"/>
    <property type="match status" value="3"/>
</dbReference>
<protein>
    <submittedName>
        <fullName evidence="8">Uncharacterized protein</fullName>
    </submittedName>
</protein>
<dbReference type="GO" id="GO:0000981">
    <property type="term" value="F:DNA-binding transcription factor activity, RNA polymerase II-specific"/>
    <property type="evidence" value="ECO:0007669"/>
    <property type="project" value="TreeGrafter"/>
</dbReference>
<feature type="compositionally biased region" description="Pro residues" evidence="7">
    <location>
        <begin position="399"/>
        <end position="409"/>
    </location>
</feature>
<organism evidence="8">
    <name type="scientific">Cyprideis torosa</name>
    <dbReference type="NCBI Taxonomy" id="163714"/>
    <lineage>
        <taxon>Eukaryota</taxon>
        <taxon>Metazoa</taxon>
        <taxon>Ecdysozoa</taxon>
        <taxon>Arthropoda</taxon>
        <taxon>Crustacea</taxon>
        <taxon>Oligostraca</taxon>
        <taxon>Ostracoda</taxon>
        <taxon>Podocopa</taxon>
        <taxon>Podocopida</taxon>
        <taxon>Cytherocopina</taxon>
        <taxon>Cytheroidea</taxon>
        <taxon>Cytherideidae</taxon>
        <taxon>Cyprideis</taxon>
    </lineage>
</organism>
<dbReference type="GO" id="GO:0005634">
    <property type="term" value="C:nucleus"/>
    <property type="evidence" value="ECO:0007669"/>
    <property type="project" value="UniProtKB-SubCell"/>
</dbReference>
<evidence type="ECO:0000256" key="6">
    <source>
        <dbReference type="ARBA" id="ARBA00023242"/>
    </source>
</evidence>
<dbReference type="EMBL" id="OB660109">
    <property type="protein sequence ID" value="CAD7222831.1"/>
    <property type="molecule type" value="Genomic_DNA"/>
</dbReference>
<evidence type="ECO:0000256" key="2">
    <source>
        <dbReference type="ARBA" id="ARBA00022723"/>
    </source>
</evidence>
<name>A0A7R8W137_9CRUS</name>
<dbReference type="Gene3D" id="3.30.160.60">
    <property type="entry name" value="Classic Zinc Finger"/>
    <property type="match status" value="3"/>
</dbReference>
<evidence type="ECO:0000256" key="4">
    <source>
        <dbReference type="ARBA" id="ARBA00022771"/>
    </source>
</evidence>
<evidence type="ECO:0000256" key="7">
    <source>
        <dbReference type="SAM" id="MobiDB-lite"/>
    </source>
</evidence>
<sequence length="516" mass="56952">MLTIYPVKENKAESDLESYLGLHVGFRRPFLNDNSGPSEGLSNSTTAIRCAMTLSSEQHCPGNFPSASPLVQEPALELALQTDEDLEGDDLKPRRESASRVDEFFDIEQHHLHQSFPPQHPPPPSYSPGQSHPALTQSPTFILPSAPPPPSIKVEPPSIFDDVFSPQPPPTSSCSSNTFRTANQCHEQSYDLYDDRLRPQSVPGFESSAIYDRCSVPVSSYDASSNGLSNILAVTLSAEHHSFNMGQTGPTPPQCDVFSTSVHPNEFPGIPKDETHLAPPPTSASPSQWPSTPSCRLLPSDQTEDPNSSYVSPEQLMLSLKQEPDYSSQAPPTFLSSFSSPPDYFSPPSSTSGSPSFPTHTSPLLPISTPDSAHAPGCLTTPPSASRRASAKVRHKSQPAPPKPPPPPGTIRYNRRNNPDLDKRRIHHCDFPGCAKVYTKSSHLKAHQRIHTGEKPYQCHWPECQWRFARSDELTRHYRKHTGAKPFTCEVCQRSFARSDHLALHSKRHQPKTPKH</sequence>
<dbReference type="PROSITE" id="PS50157">
    <property type="entry name" value="ZINC_FINGER_C2H2_2"/>
    <property type="match status" value="3"/>
</dbReference>
<dbReference type="AlphaFoldDB" id="A0A7R8W137"/>
<dbReference type="SMART" id="SM00355">
    <property type="entry name" value="ZnF_C2H2"/>
    <property type="match status" value="3"/>
</dbReference>
<dbReference type="FunFam" id="3.30.160.60:FF:000624">
    <property type="entry name" value="zinc finger protein 697"/>
    <property type="match status" value="1"/>
</dbReference>
<dbReference type="PANTHER" id="PTHR23235">
    <property type="entry name" value="KRUEPPEL-LIKE TRANSCRIPTION FACTOR"/>
    <property type="match status" value="1"/>
</dbReference>
<dbReference type="SUPFAM" id="SSF57667">
    <property type="entry name" value="beta-beta-alpha zinc fingers"/>
    <property type="match status" value="2"/>
</dbReference>
<accession>A0A7R8W137</accession>
<feature type="region of interest" description="Disordered" evidence="7">
    <location>
        <begin position="244"/>
        <end position="422"/>
    </location>
</feature>
<dbReference type="GO" id="GO:0008270">
    <property type="term" value="F:zinc ion binding"/>
    <property type="evidence" value="ECO:0007669"/>
    <property type="project" value="UniProtKB-KW"/>
</dbReference>
<feature type="compositionally biased region" description="Low complexity" evidence="7">
    <location>
        <begin position="127"/>
        <end position="144"/>
    </location>
</feature>
<dbReference type="InterPro" id="IPR036236">
    <property type="entry name" value="Znf_C2H2_sf"/>
</dbReference>
<keyword evidence="4" id="KW-0863">Zinc-finger</keyword>
<dbReference type="FunFam" id="3.30.160.60:FF:000018">
    <property type="entry name" value="Krueppel-like factor 15"/>
    <property type="match status" value="1"/>
</dbReference>
<evidence type="ECO:0000256" key="1">
    <source>
        <dbReference type="ARBA" id="ARBA00004123"/>
    </source>
</evidence>
<feature type="region of interest" description="Disordered" evidence="7">
    <location>
        <begin position="113"/>
        <end position="157"/>
    </location>
</feature>
<comment type="subcellular location">
    <subcellularLocation>
        <location evidence="1">Nucleus</location>
    </subcellularLocation>
</comment>
<keyword evidence="6" id="KW-0539">Nucleus</keyword>
<dbReference type="GO" id="GO:0000978">
    <property type="term" value="F:RNA polymerase II cis-regulatory region sequence-specific DNA binding"/>
    <property type="evidence" value="ECO:0007669"/>
    <property type="project" value="TreeGrafter"/>
</dbReference>
<dbReference type="InterPro" id="IPR013087">
    <property type="entry name" value="Znf_C2H2_type"/>
</dbReference>
<dbReference type="OrthoDB" id="4748970at2759"/>